<keyword evidence="14" id="KW-0862">Zinc</keyword>
<evidence type="ECO:0000256" key="8">
    <source>
        <dbReference type="ARBA" id="ARBA00023239"/>
    </source>
</evidence>
<evidence type="ECO:0000256" key="16">
    <source>
        <dbReference type="RuleBase" id="RU000515"/>
    </source>
</evidence>
<evidence type="ECO:0000256" key="17">
    <source>
        <dbReference type="RuleBase" id="RU004161"/>
    </source>
</evidence>
<comment type="cofactor">
    <cofactor evidence="1">
        <name>Zn(2+)</name>
        <dbReference type="ChEBI" id="CHEBI:29105"/>
    </cofactor>
</comment>
<dbReference type="SUPFAM" id="SSF51569">
    <property type="entry name" value="Aldolase"/>
    <property type="match status" value="1"/>
</dbReference>
<gene>
    <name evidence="18" type="ORF">DW070_02975</name>
</gene>
<feature type="active site" description="Schiff-base intermediate with substrate" evidence="12">
    <location>
        <position position="247"/>
    </location>
</feature>
<dbReference type="InterPro" id="IPR001731">
    <property type="entry name" value="ALAD"/>
</dbReference>
<comment type="function">
    <text evidence="10">Catalyzes an early step in the biosynthesis of tetrapyrroles. Binds two molecules of 5-aminolevulinate per subunit, each at a distinct site, and catalyzes their condensation to form porphobilinogen.</text>
</comment>
<evidence type="ECO:0000313" key="19">
    <source>
        <dbReference type="Proteomes" id="UP000260773"/>
    </source>
</evidence>
<proteinExistence type="inferred from homology"/>
<evidence type="ECO:0000256" key="5">
    <source>
        <dbReference type="ARBA" id="ARBA00012053"/>
    </source>
</evidence>
<keyword evidence="14" id="KW-0479">Metal-binding</keyword>
<dbReference type="EC" id="4.2.1.24" evidence="5 16"/>
<evidence type="ECO:0000313" key="18">
    <source>
        <dbReference type="EMBL" id="RGB81428.1"/>
    </source>
</evidence>
<accession>A0A3E2TRI9</accession>
<dbReference type="InterPro" id="IPR013785">
    <property type="entry name" value="Aldolase_TIM"/>
</dbReference>
<evidence type="ECO:0000256" key="10">
    <source>
        <dbReference type="ARBA" id="ARBA00025628"/>
    </source>
</evidence>
<feature type="binding site" evidence="15">
    <location>
        <position position="232"/>
    </location>
    <ligand>
        <name>Mg(2+)</name>
        <dbReference type="ChEBI" id="CHEBI:18420"/>
    </ligand>
</feature>
<dbReference type="UniPathway" id="UPA00251">
    <property type="reaction ID" value="UER00318"/>
</dbReference>
<dbReference type="Pfam" id="PF00490">
    <property type="entry name" value="ALAD"/>
    <property type="match status" value="1"/>
</dbReference>
<evidence type="ECO:0000256" key="13">
    <source>
        <dbReference type="PIRSR" id="PIRSR001415-2"/>
    </source>
</evidence>
<dbReference type="GO" id="GO:0005829">
    <property type="term" value="C:cytosol"/>
    <property type="evidence" value="ECO:0007669"/>
    <property type="project" value="TreeGrafter"/>
</dbReference>
<keyword evidence="7" id="KW-0350">Heme biosynthesis</keyword>
<evidence type="ECO:0000256" key="3">
    <source>
        <dbReference type="ARBA" id="ARBA00008055"/>
    </source>
</evidence>
<dbReference type="AlphaFoldDB" id="A0A3E2TRI9"/>
<dbReference type="InterPro" id="IPR030656">
    <property type="entry name" value="ALAD_AS"/>
</dbReference>
<dbReference type="Gene3D" id="3.20.20.70">
    <property type="entry name" value="Aldolase class I"/>
    <property type="match status" value="1"/>
</dbReference>
<sequence>MNLTRRPRRLRRTAQIRDMVHEVDVRCDDLIYPIFVTEGENVQSPIESMPGIYHYSLDRLAIHLKEVWDKGVRAVIFFGVPDHKDACGSGAYDPDGIVQRALRITKELYPEMICIADICLCEYTDHGHCGVIKDGEVLNDETLELLSKAAVSCAAAGADIVAPSDMMDGRIGHMRHALDEAGYEHTLIMAYSVKYASAFYGPFREAADSAPAFGDRKSYQMDFRNRKEALVETELDVEEGADILMVKPALAYLDIVHMVNETFDLPLCTYSVSGEYAMMKAAAMNGWIDEKRVVMESMIAMKRAGAKMIITYYAPQIAEWLREDEEQR</sequence>
<protein>
    <recommendedName>
        <fullName evidence="6 16">Delta-aminolevulinic acid dehydratase</fullName>
        <ecNumber evidence="5 16">4.2.1.24</ecNumber>
    </recommendedName>
</protein>
<organism evidence="18 19">
    <name type="scientific">Coprococcus catus</name>
    <dbReference type="NCBI Taxonomy" id="116085"/>
    <lineage>
        <taxon>Bacteria</taxon>
        <taxon>Bacillati</taxon>
        <taxon>Bacillota</taxon>
        <taxon>Clostridia</taxon>
        <taxon>Lachnospirales</taxon>
        <taxon>Lachnospiraceae</taxon>
        <taxon>Coprococcus</taxon>
    </lineage>
</organism>
<keyword evidence="9 16" id="KW-0627">Porphyrin biosynthesis</keyword>
<feature type="binding site" evidence="14">
    <location>
        <position position="119"/>
    </location>
    <ligand>
        <name>Zn(2+)</name>
        <dbReference type="ChEBI" id="CHEBI:29105"/>
        <note>catalytic</note>
    </ligand>
</feature>
<comment type="catalytic activity">
    <reaction evidence="11 16">
        <text>2 5-aminolevulinate = porphobilinogen + 2 H2O + H(+)</text>
        <dbReference type="Rhea" id="RHEA:24064"/>
        <dbReference type="ChEBI" id="CHEBI:15377"/>
        <dbReference type="ChEBI" id="CHEBI:15378"/>
        <dbReference type="ChEBI" id="CHEBI:58126"/>
        <dbReference type="ChEBI" id="CHEBI:356416"/>
        <dbReference type="EC" id="4.2.1.24"/>
    </reaction>
</comment>
<dbReference type="PANTHER" id="PTHR11458:SF0">
    <property type="entry name" value="DELTA-AMINOLEVULINIC ACID DEHYDRATASE"/>
    <property type="match status" value="1"/>
</dbReference>
<feature type="binding site" evidence="13">
    <location>
        <position position="216"/>
    </location>
    <ligand>
        <name>5-aminolevulinate</name>
        <dbReference type="ChEBI" id="CHEBI:356416"/>
        <label>1</label>
    </ligand>
</feature>
<dbReference type="NCBIfam" id="NF006762">
    <property type="entry name" value="PRK09283.1"/>
    <property type="match status" value="1"/>
</dbReference>
<dbReference type="PIRSF" id="PIRSF001415">
    <property type="entry name" value="Porphbilin_synth"/>
    <property type="match status" value="1"/>
</dbReference>
<dbReference type="GO" id="GO:0004655">
    <property type="term" value="F:porphobilinogen synthase activity"/>
    <property type="evidence" value="ECO:0007669"/>
    <property type="project" value="UniProtKB-EC"/>
</dbReference>
<dbReference type="GO" id="GO:0008270">
    <property type="term" value="F:zinc ion binding"/>
    <property type="evidence" value="ECO:0007669"/>
    <property type="project" value="TreeGrafter"/>
</dbReference>
<evidence type="ECO:0000256" key="12">
    <source>
        <dbReference type="PIRSR" id="PIRSR001415-1"/>
    </source>
</evidence>
<evidence type="ECO:0000256" key="14">
    <source>
        <dbReference type="PIRSR" id="PIRSR001415-3"/>
    </source>
</evidence>
<dbReference type="PRINTS" id="PR00144">
    <property type="entry name" value="DALDHYDRTASE"/>
</dbReference>
<evidence type="ECO:0000256" key="11">
    <source>
        <dbReference type="ARBA" id="ARBA00047651"/>
    </source>
</evidence>
<comment type="subunit">
    <text evidence="4 16">Homooctamer.</text>
</comment>
<dbReference type="FunFam" id="3.20.20.70:FF:000019">
    <property type="entry name" value="Delta-aminolevulinic acid dehydratase"/>
    <property type="match status" value="1"/>
</dbReference>
<dbReference type="CDD" id="cd00384">
    <property type="entry name" value="ALAD_PBGS"/>
    <property type="match status" value="1"/>
</dbReference>
<dbReference type="PANTHER" id="PTHR11458">
    <property type="entry name" value="DELTA-AMINOLEVULINIC ACID DEHYDRATASE"/>
    <property type="match status" value="1"/>
</dbReference>
<dbReference type="PROSITE" id="PS00169">
    <property type="entry name" value="D_ALA_DEHYDRATASE"/>
    <property type="match status" value="1"/>
</dbReference>
<feature type="active site" description="Schiff-base intermediate with substrate" evidence="12">
    <location>
        <position position="194"/>
    </location>
</feature>
<evidence type="ECO:0000256" key="2">
    <source>
        <dbReference type="ARBA" id="ARBA00004694"/>
    </source>
</evidence>
<evidence type="ECO:0000256" key="7">
    <source>
        <dbReference type="ARBA" id="ARBA00023133"/>
    </source>
</evidence>
<feature type="binding site" evidence="13">
    <location>
        <position position="204"/>
    </location>
    <ligand>
        <name>5-aminolevulinate</name>
        <dbReference type="ChEBI" id="CHEBI:356416"/>
        <label>1</label>
    </ligand>
</feature>
<dbReference type="SMART" id="SM01004">
    <property type="entry name" value="ALAD"/>
    <property type="match status" value="1"/>
</dbReference>
<feature type="binding site" evidence="14">
    <location>
        <position position="121"/>
    </location>
    <ligand>
        <name>Zn(2+)</name>
        <dbReference type="ChEBI" id="CHEBI:29105"/>
        <note>catalytic</note>
    </ligand>
</feature>
<keyword evidence="15" id="KW-0460">Magnesium</keyword>
<feature type="binding site" evidence="13">
    <location>
        <position position="312"/>
    </location>
    <ligand>
        <name>5-aminolevulinate</name>
        <dbReference type="ChEBI" id="CHEBI:356416"/>
        <label>2</label>
    </ligand>
</feature>
<keyword evidence="8 16" id="KW-0456">Lyase</keyword>
<dbReference type="GO" id="GO:0006782">
    <property type="term" value="P:protoporphyrinogen IX biosynthetic process"/>
    <property type="evidence" value="ECO:0007669"/>
    <property type="project" value="UniProtKB-UniPathway"/>
</dbReference>
<evidence type="ECO:0000256" key="4">
    <source>
        <dbReference type="ARBA" id="ARBA00011823"/>
    </source>
</evidence>
<comment type="pathway">
    <text evidence="2">Porphyrin-containing compound metabolism; protoporphyrin-IX biosynthesis; coproporphyrinogen-III from 5-aminolevulinate: step 1/4.</text>
</comment>
<feature type="binding site" evidence="14">
    <location>
        <position position="129"/>
    </location>
    <ligand>
        <name>Zn(2+)</name>
        <dbReference type="ChEBI" id="CHEBI:29105"/>
        <note>catalytic</note>
    </ligand>
</feature>
<name>A0A3E2TRI9_9FIRM</name>
<dbReference type="Proteomes" id="UP000260773">
    <property type="component" value="Unassembled WGS sequence"/>
</dbReference>
<dbReference type="RefSeq" id="WP_015515339.1">
    <property type="nucleotide sequence ID" value="NZ_JAQDKA010000001.1"/>
</dbReference>
<feature type="binding site" evidence="13">
    <location>
        <position position="273"/>
    </location>
    <ligand>
        <name>5-aminolevulinate</name>
        <dbReference type="ChEBI" id="CHEBI:356416"/>
        <label>2</label>
    </ligand>
</feature>
<evidence type="ECO:0000256" key="1">
    <source>
        <dbReference type="ARBA" id="ARBA00001947"/>
    </source>
</evidence>
<comment type="similarity">
    <text evidence="3 17">Belongs to the ALAD family.</text>
</comment>
<reference evidence="18 19" key="1">
    <citation type="submission" date="2018-08" db="EMBL/GenBank/DDBJ databases">
        <title>A genome reference for cultivated species of the human gut microbiota.</title>
        <authorList>
            <person name="Zou Y."/>
            <person name="Xue W."/>
            <person name="Luo G."/>
        </authorList>
    </citation>
    <scope>NUCLEOTIDE SEQUENCE [LARGE SCALE GENOMIC DNA]</scope>
    <source>
        <strain evidence="18 19">AF45-17</strain>
    </source>
</reference>
<evidence type="ECO:0000256" key="15">
    <source>
        <dbReference type="PIRSR" id="PIRSR001415-5"/>
    </source>
</evidence>
<comment type="caution">
    <text evidence="18">The sequence shown here is derived from an EMBL/GenBank/DDBJ whole genome shotgun (WGS) entry which is preliminary data.</text>
</comment>
<dbReference type="EMBL" id="QVEP01000005">
    <property type="protein sequence ID" value="RGB81428.1"/>
    <property type="molecule type" value="Genomic_DNA"/>
</dbReference>
<evidence type="ECO:0000256" key="6">
    <source>
        <dbReference type="ARBA" id="ARBA00020771"/>
    </source>
</evidence>
<evidence type="ECO:0000256" key="9">
    <source>
        <dbReference type="ARBA" id="ARBA00023244"/>
    </source>
</evidence>